<gene>
    <name evidence="2" type="ORF">A2W18_11495</name>
</gene>
<keyword evidence="1" id="KW-0472">Membrane</keyword>
<keyword evidence="1" id="KW-0812">Transmembrane</keyword>
<sequence length="123" mass="13443">MNWLRAHRRYIVAIAALAVMSLALVRYVCPLPLDGANVLSAAQSSASAMSPDFCGPEGCTYAPTDSPAPDLALQLNSLVPLLVAVFFLVLRAFSLAHVGTQRARTFRRLPGFPPILEFYRLRI</sequence>
<protein>
    <submittedName>
        <fullName evidence="2">Uncharacterized protein</fullName>
    </submittedName>
</protein>
<dbReference type="AlphaFoldDB" id="A0A1F6V349"/>
<feature type="transmembrane region" description="Helical" evidence="1">
    <location>
        <begin position="10"/>
        <end position="28"/>
    </location>
</feature>
<dbReference type="EMBL" id="MFSP01000146">
    <property type="protein sequence ID" value="OGI63864.1"/>
    <property type="molecule type" value="Genomic_DNA"/>
</dbReference>
<evidence type="ECO:0000256" key="1">
    <source>
        <dbReference type="SAM" id="Phobius"/>
    </source>
</evidence>
<name>A0A1F6V349_9PROT</name>
<evidence type="ECO:0000313" key="3">
    <source>
        <dbReference type="Proteomes" id="UP000179076"/>
    </source>
</evidence>
<dbReference type="Proteomes" id="UP000179076">
    <property type="component" value="Unassembled WGS sequence"/>
</dbReference>
<feature type="transmembrane region" description="Helical" evidence="1">
    <location>
        <begin position="78"/>
        <end position="98"/>
    </location>
</feature>
<reference evidence="2 3" key="1">
    <citation type="journal article" date="2016" name="Nat. Commun.">
        <title>Thousands of microbial genomes shed light on interconnected biogeochemical processes in an aquifer system.</title>
        <authorList>
            <person name="Anantharaman K."/>
            <person name="Brown C.T."/>
            <person name="Hug L.A."/>
            <person name="Sharon I."/>
            <person name="Castelle C.J."/>
            <person name="Probst A.J."/>
            <person name="Thomas B.C."/>
            <person name="Singh A."/>
            <person name="Wilkins M.J."/>
            <person name="Karaoz U."/>
            <person name="Brodie E.L."/>
            <person name="Williams K.H."/>
            <person name="Hubbard S.S."/>
            <person name="Banfield J.F."/>
        </authorList>
    </citation>
    <scope>NUCLEOTIDE SEQUENCE [LARGE SCALE GENOMIC DNA]</scope>
</reference>
<evidence type="ECO:0000313" key="2">
    <source>
        <dbReference type="EMBL" id="OGI63864.1"/>
    </source>
</evidence>
<accession>A0A1F6V349</accession>
<proteinExistence type="predicted"/>
<keyword evidence="1" id="KW-1133">Transmembrane helix</keyword>
<organism evidence="2 3">
    <name type="scientific">Candidatus Muproteobacteria bacterium RBG_16_60_9</name>
    <dbReference type="NCBI Taxonomy" id="1817755"/>
    <lineage>
        <taxon>Bacteria</taxon>
        <taxon>Pseudomonadati</taxon>
        <taxon>Pseudomonadota</taxon>
        <taxon>Candidatus Muproteobacteria</taxon>
    </lineage>
</organism>
<comment type="caution">
    <text evidence="2">The sequence shown here is derived from an EMBL/GenBank/DDBJ whole genome shotgun (WGS) entry which is preliminary data.</text>
</comment>